<dbReference type="EMBL" id="GBRH01205342">
    <property type="protein sequence ID" value="JAD92553.1"/>
    <property type="molecule type" value="Transcribed_RNA"/>
</dbReference>
<reference evidence="2" key="1">
    <citation type="submission" date="2014-09" db="EMBL/GenBank/DDBJ databases">
        <authorList>
            <person name="Magalhaes I.L.F."/>
            <person name="Oliveira U."/>
            <person name="Santos F.R."/>
            <person name="Vidigal T.H.D.A."/>
            <person name="Brescovit A.D."/>
            <person name="Santos A.J."/>
        </authorList>
    </citation>
    <scope>NUCLEOTIDE SEQUENCE</scope>
    <source>
        <tissue evidence="2">Shoot tissue taken approximately 20 cm above the soil surface</tissue>
    </source>
</reference>
<feature type="region of interest" description="Disordered" evidence="1">
    <location>
        <begin position="17"/>
        <end position="64"/>
    </location>
</feature>
<feature type="compositionally biased region" description="Basic residues" evidence="1">
    <location>
        <begin position="27"/>
        <end position="55"/>
    </location>
</feature>
<protein>
    <submittedName>
        <fullName evidence="2">Uncharacterized protein</fullName>
    </submittedName>
</protein>
<sequence>MEGPMAVVRRVHARLLRAPRQGQGPGHHLRQGRLSRALLRRRRPVLPRQPSHHPRPPPPSHPLRFLSGLPSHRFLPQEAFQTDRNRAFFPDWWLPRRTGHGPHLGCRPIQIPSSLGSIATSLGSYEYD</sequence>
<dbReference type="AlphaFoldDB" id="A0A0A9E0P3"/>
<evidence type="ECO:0000313" key="2">
    <source>
        <dbReference type="EMBL" id="JAD92553.1"/>
    </source>
</evidence>
<organism evidence="2">
    <name type="scientific">Arundo donax</name>
    <name type="common">Giant reed</name>
    <name type="synonym">Donax arundinaceus</name>
    <dbReference type="NCBI Taxonomy" id="35708"/>
    <lineage>
        <taxon>Eukaryota</taxon>
        <taxon>Viridiplantae</taxon>
        <taxon>Streptophyta</taxon>
        <taxon>Embryophyta</taxon>
        <taxon>Tracheophyta</taxon>
        <taxon>Spermatophyta</taxon>
        <taxon>Magnoliopsida</taxon>
        <taxon>Liliopsida</taxon>
        <taxon>Poales</taxon>
        <taxon>Poaceae</taxon>
        <taxon>PACMAD clade</taxon>
        <taxon>Arundinoideae</taxon>
        <taxon>Arundineae</taxon>
        <taxon>Arundo</taxon>
    </lineage>
</organism>
<proteinExistence type="predicted"/>
<name>A0A0A9E0P3_ARUDO</name>
<reference evidence="2" key="2">
    <citation type="journal article" date="2015" name="Data Brief">
        <title>Shoot transcriptome of the giant reed, Arundo donax.</title>
        <authorList>
            <person name="Barrero R.A."/>
            <person name="Guerrero F.D."/>
            <person name="Moolhuijzen P."/>
            <person name="Goolsby J.A."/>
            <person name="Tidwell J."/>
            <person name="Bellgard S.E."/>
            <person name="Bellgard M.I."/>
        </authorList>
    </citation>
    <scope>NUCLEOTIDE SEQUENCE</scope>
    <source>
        <tissue evidence="2">Shoot tissue taken approximately 20 cm above the soil surface</tissue>
    </source>
</reference>
<evidence type="ECO:0000256" key="1">
    <source>
        <dbReference type="SAM" id="MobiDB-lite"/>
    </source>
</evidence>
<accession>A0A0A9E0P3</accession>